<organism evidence="2 3">
    <name type="scientific">Paenibacillus aurantiacus</name>
    <dbReference type="NCBI Taxonomy" id="1936118"/>
    <lineage>
        <taxon>Bacteria</taxon>
        <taxon>Bacillati</taxon>
        <taxon>Bacillota</taxon>
        <taxon>Bacilli</taxon>
        <taxon>Bacillales</taxon>
        <taxon>Paenibacillaceae</taxon>
        <taxon>Paenibacillus</taxon>
    </lineage>
</organism>
<reference evidence="2 3" key="1">
    <citation type="submission" date="2024-09" db="EMBL/GenBank/DDBJ databases">
        <authorList>
            <person name="Sun Q."/>
            <person name="Mori K."/>
        </authorList>
    </citation>
    <scope>NUCLEOTIDE SEQUENCE [LARGE SCALE GENOMIC DNA]</scope>
    <source>
        <strain evidence="2 3">TISTR 2452</strain>
    </source>
</reference>
<evidence type="ECO:0000313" key="2">
    <source>
        <dbReference type="EMBL" id="MFB9330957.1"/>
    </source>
</evidence>
<feature type="compositionally biased region" description="Basic and acidic residues" evidence="1">
    <location>
        <begin position="1"/>
        <end position="12"/>
    </location>
</feature>
<dbReference type="EMBL" id="JBHMDO010000055">
    <property type="protein sequence ID" value="MFB9330957.1"/>
    <property type="molecule type" value="Genomic_DNA"/>
</dbReference>
<comment type="caution">
    <text evidence="2">The sequence shown here is derived from an EMBL/GenBank/DDBJ whole genome shotgun (WGS) entry which is preliminary data.</text>
</comment>
<name>A0ABV5L0E3_9BACL</name>
<protein>
    <submittedName>
        <fullName evidence="2">Uncharacterized protein</fullName>
    </submittedName>
</protein>
<feature type="region of interest" description="Disordered" evidence="1">
    <location>
        <begin position="1"/>
        <end position="20"/>
    </location>
</feature>
<evidence type="ECO:0000256" key="1">
    <source>
        <dbReference type="SAM" id="MobiDB-lite"/>
    </source>
</evidence>
<gene>
    <name evidence="2" type="ORF">ACFFSY_33885</name>
</gene>
<evidence type="ECO:0000313" key="3">
    <source>
        <dbReference type="Proteomes" id="UP001589747"/>
    </source>
</evidence>
<proteinExistence type="predicted"/>
<sequence>MLQIGDKGETVHGDGGAFKGCKVEAGREETDLARHPYGTHAIRAAREMGSENATAEYAGDKIEMIPFAASEEDFIPRSRFPIHRRGTSTKKEENSPKNTTAFEKWIGYTE</sequence>
<keyword evidence="3" id="KW-1185">Reference proteome</keyword>
<dbReference type="Proteomes" id="UP001589747">
    <property type="component" value="Unassembled WGS sequence"/>
</dbReference>
<accession>A0ABV5L0E3</accession>
<dbReference type="RefSeq" id="WP_377502848.1">
    <property type="nucleotide sequence ID" value="NZ_JBHMDO010000055.1"/>
</dbReference>